<accession>A0AAV7TQK7</accession>
<dbReference type="GO" id="GO:0000978">
    <property type="term" value="F:RNA polymerase II cis-regulatory region sequence-specific DNA binding"/>
    <property type="evidence" value="ECO:0007669"/>
    <property type="project" value="TreeGrafter"/>
</dbReference>
<dbReference type="Pfam" id="PF00605">
    <property type="entry name" value="IRF"/>
    <property type="match status" value="1"/>
</dbReference>
<dbReference type="SUPFAM" id="SSF46785">
    <property type="entry name" value="Winged helix' DNA-binding domain"/>
    <property type="match status" value="1"/>
</dbReference>
<dbReference type="Pfam" id="PF10401">
    <property type="entry name" value="IRF-3"/>
    <property type="match status" value="1"/>
</dbReference>
<dbReference type="EMBL" id="JANPWB010000006">
    <property type="protein sequence ID" value="KAJ1178756.1"/>
    <property type="molecule type" value="Genomic_DNA"/>
</dbReference>
<dbReference type="PANTHER" id="PTHR11949:SF2">
    <property type="entry name" value="INTERFERON REGULATORY FACTOR 7"/>
    <property type="match status" value="1"/>
</dbReference>
<dbReference type="Proteomes" id="UP001066276">
    <property type="component" value="Chromosome 3_2"/>
</dbReference>
<feature type="compositionally biased region" description="Basic and acidic residues" evidence="1">
    <location>
        <begin position="134"/>
        <end position="146"/>
    </location>
</feature>
<dbReference type="InterPro" id="IPR017855">
    <property type="entry name" value="SMAD-like_dom_sf"/>
</dbReference>
<dbReference type="PROSITE" id="PS51507">
    <property type="entry name" value="IRF_2"/>
    <property type="match status" value="1"/>
</dbReference>
<dbReference type="SMART" id="SM00348">
    <property type="entry name" value="IRF"/>
    <property type="match status" value="1"/>
</dbReference>
<proteinExistence type="predicted"/>
<dbReference type="SUPFAM" id="SSF49879">
    <property type="entry name" value="SMAD/FHA domain"/>
    <property type="match status" value="1"/>
</dbReference>
<dbReference type="GO" id="GO:0002376">
    <property type="term" value="P:immune system process"/>
    <property type="evidence" value="ECO:0007669"/>
    <property type="project" value="TreeGrafter"/>
</dbReference>
<dbReference type="GO" id="GO:0000981">
    <property type="term" value="F:DNA-binding transcription factor activity, RNA polymerase II-specific"/>
    <property type="evidence" value="ECO:0007669"/>
    <property type="project" value="TreeGrafter"/>
</dbReference>
<organism evidence="3 4">
    <name type="scientific">Pleurodeles waltl</name>
    <name type="common">Iberian ribbed newt</name>
    <dbReference type="NCBI Taxonomy" id="8319"/>
    <lineage>
        <taxon>Eukaryota</taxon>
        <taxon>Metazoa</taxon>
        <taxon>Chordata</taxon>
        <taxon>Craniata</taxon>
        <taxon>Vertebrata</taxon>
        <taxon>Euteleostomi</taxon>
        <taxon>Amphibia</taxon>
        <taxon>Batrachia</taxon>
        <taxon>Caudata</taxon>
        <taxon>Salamandroidea</taxon>
        <taxon>Salamandridae</taxon>
        <taxon>Pleurodelinae</taxon>
        <taxon>Pleurodeles</taxon>
    </lineage>
</organism>
<dbReference type="Gene3D" id="1.10.10.10">
    <property type="entry name" value="Winged helix-like DNA-binding domain superfamily/Winged helix DNA-binding domain"/>
    <property type="match status" value="1"/>
</dbReference>
<feature type="region of interest" description="Disordered" evidence="1">
    <location>
        <begin position="126"/>
        <end position="146"/>
    </location>
</feature>
<dbReference type="PANTHER" id="PTHR11949">
    <property type="entry name" value="INTERFERON REGULATORY FACTOR"/>
    <property type="match status" value="1"/>
</dbReference>
<dbReference type="InterPro" id="IPR036388">
    <property type="entry name" value="WH-like_DNA-bd_sf"/>
</dbReference>
<dbReference type="GO" id="GO:0005634">
    <property type="term" value="C:nucleus"/>
    <property type="evidence" value="ECO:0007669"/>
    <property type="project" value="TreeGrafter"/>
</dbReference>
<feature type="domain" description="IRF tryptophan pentad repeat" evidence="2">
    <location>
        <begin position="10"/>
        <end position="119"/>
    </location>
</feature>
<dbReference type="InterPro" id="IPR001346">
    <property type="entry name" value="Interferon_reg_fact_DNA-bd_dom"/>
</dbReference>
<evidence type="ECO:0000259" key="2">
    <source>
        <dbReference type="PROSITE" id="PS51507"/>
    </source>
</evidence>
<evidence type="ECO:0000313" key="4">
    <source>
        <dbReference type="Proteomes" id="UP001066276"/>
    </source>
</evidence>
<protein>
    <recommendedName>
        <fullName evidence="2">IRF tryptophan pentad repeat domain-containing protein</fullName>
    </recommendedName>
</protein>
<dbReference type="GO" id="GO:0045893">
    <property type="term" value="P:positive regulation of DNA-templated transcription"/>
    <property type="evidence" value="ECO:0007669"/>
    <property type="project" value="UniProtKB-ARBA"/>
</dbReference>
<keyword evidence="4" id="KW-1185">Reference proteome</keyword>
<dbReference type="SMART" id="SM01243">
    <property type="entry name" value="IRF-3"/>
    <property type="match status" value="1"/>
</dbReference>
<sequence length="653" mass="75343">MAGSHRGPNKERFYPWLMKQINSSRYPGLVWLDVAHTEFRVPWKDFTSKYLHEEDYAVFKAWAIQSGKYSEAVFDPSRWKTNFYNALKSITVEQQKVFMKIQDFSRSSQDPHKVFKINYMDNPQATVDRTTTSDQDHFGRLTRGDQKDLNNEQNCYSLLTRTLPAQDLIEDVRSMNLMDPVPDETILNKHCRDLGRLMPDVPVVSRSIGNQPEETSFYSLSQPFSNHTVHGDLTRTPAAFLQEPLRQSRTHPIAITGHLYQAVQDAPGRSITRGNKSYHPAEDREMENWSVCSRNFPEETSFYQADDQCTNTAVPLYNISQNIFTGPSETFPQNPLEHTTVMGQQHKAASATQLPSRKRARLYDNYTVHEDQEWNDRLDNEPCRGAEVTHGRQDIRMAAVEHVPIRPAQSILDAAHSWNPGDLLSCLELSIYYRWKDVFRQEVNHNQFLLNYNRKVSSLGPITAVHFPSPHHLPDPKQVQLTIKVLEAMQKGLLLEVNREQKKIYAKWLGNSGFKVFWASANHLARLESSPDPECLPKKVATEIFNFNTFLRELEEYYQGRSRSPDFTIYMCFGQQFSVKKPKEEKLVLVKIVPRFCVFWYEFAQRRGATSLNSETASLQISSSSTDSLYELINSVSFGDFQQVCWEQGNEPV</sequence>
<dbReference type="InterPro" id="IPR019471">
    <property type="entry name" value="Interferon_reg_factor-3"/>
</dbReference>
<dbReference type="PRINTS" id="PR00267">
    <property type="entry name" value="INTFRNREGFCT"/>
</dbReference>
<comment type="caution">
    <text evidence="3">The sequence shown here is derived from an EMBL/GenBank/DDBJ whole genome shotgun (WGS) entry which is preliminary data.</text>
</comment>
<dbReference type="AlphaFoldDB" id="A0AAV7TQK7"/>
<reference evidence="3" key="1">
    <citation type="journal article" date="2022" name="bioRxiv">
        <title>Sequencing and chromosome-scale assembly of the giantPleurodeles waltlgenome.</title>
        <authorList>
            <person name="Brown T."/>
            <person name="Elewa A."/>
            <person name="Iarovenko S."/>
            <person name="Subramanian E."/>
            <person name="Araus A.J."/>
            <person name="Petzold A."/>
            <person name="Susuki M."/>
            <person name="Suzuki K.-i.T."/>
            <person name="Hayashi T."/>
            <person name="Toyoda A."/>
            <person name="Oliveira C."/>
            <person name="Osipova E."/>
            <person name="Leigh N.D."/>
            <person name="Simon A."/>
            <person name="Yun M.H."/>
        </authorList>
    </citation>
    <scope>NUCLEOTIDE SEQUENCE</scope>
    <source>
        <strain evidence="3">20211129_DDA</strain>
        <tissue evidence="3">Liver</tissue>
    </source>
</reference>
<evidence type="ECO:0000256" key="1">
    <source>
        <dbReference type="SAM" id="MobiDB-lite"/>
    </source>
</evidence>
<dbReference type="InterPro" id="IPR036390">
    <property type="entry name" value="WH_DNA-bd_sf"/>
</dbReference>
<evidence type="ECO:0000313" key="3">
    <source>
        <dbReference type="EMBL" id="KAJ1178756.1"/>
    </source>
</evidence>
<dbReference type="Gene3D" id="2.60.200.10">
    <property type="match status" value="1"/>
</dbReference>
<dbReference type="InterPro" id="IPR008984">
    <property type="entry name" value="SMAD_FHA_dom_sf"/>
</dbReference>
<name>A0AAV7TQK7_PLEWA</name>
<gene>
    <name evidence="3" type="ORF">NDU88_003998</name>
</gene>